<sequence>MLWRPCGEHAALLDCDSLALMTAARATVEAAGIDGIAELVPGARSLLVVAEPGSRALSAVRELLDGADLTHPPAGSPHEVTLDVHYDGEDLSLVARDAGVSVAEAVALHTEAEYTVAFTGFAPGFGYLTGLPDALRQPRLESPRTKVPAGAVGIGGEFTGVYPRESPGGWRLLGHTDATLFDPAAERPALFAPGDRVRFRSV</sequence>
<proteinExistence type="predicted"/>
<reference evidence="5 6" key="1">
    <citation type="submission" date="2023-06" db="EMBL/GenBank/DDBJ databases">
        <authorList>
            <person name="Oyuntsetseg B."/>
            <person name="Kim S.B."/>
        </authorList>
    </citation>
    <scope>NUCLEOTIDE SEQUENCE [LARGE SCALE GENOMIC DNA]</scope>
    <source>
        <strain evidence="5 6">2-15</strain>
    </source>
</reference>
<organism evidence="5 6">
    <name type="scientific">Amycolatopsis carbonis</name>
    <dbReference type="NCBI Taxonomy" id="715471"/>
    <lineage>
        <taxon>Bacteria</taxon>
        <taxon>Bacillati</taxon>
        <taxon>Actinomycetota</taxon>
        <taxon>Actinomycetes</taxon>
        <taxon>Pseudonocardiales</taxon>
        <taxon>Pseudonocardiaceae</taxon>
        <taxon>Amycolatopsis</taxon>
    </lineage>
</organism>
<dbReference type="GO" id="GO:0016787">
    <property type="term" value="F:hydrolase activity"/>
    <property type="evidence" value="ECO:0007669"/>
    <property type="project" value="UniProtKB-KW"/>
</dbReference>
<feature type="domain" description="Carboxyltransferase" evidence="4">
    <location>
        <begin position="1"/>
        <end position="191"/>
    </location>
</feature>
<evidence type="ECO:0000313" key="6">
    <source>
        <dbReference type="Proteomes" id="UP001236014"/>
    </source>
</evidence>
<accession>A0A9Y2IMK4</accession>
<evidence type="ECO:0000259" key="4">
    <source>
        <dbReference type="SMART" id="SM00796"/>
    </source>
</evidence>
<dbReference type="EMBL" id="CP127294">
    <property type="protein sequence ID" value="WIX81073.1"/>
    <property type="molecule type" value="Genomic_DNA"/>
</dbReference>
<keyword evidence="6" id="KW-1185">Reference proteome</keyword>
<dbReference type="Proteomes" id="UP001236014">
    <property type="component" value="Chromosome"/>
</dbReference>
<name>A0A9Y2IMK4_9PSEU</name>
<dbReference type="InterPro" id="IPR029000">
    <property type="entry name" value="Cyclophilin-like_dom_sf"/>
</dbReference>
<evidence type="ECO:0000313" key="5">
    <source>
        <dbReference type="EMBL" id="WIX81073.1"/>
    </source>
</evidence>
<evidence type="ECO:0000256" key="3">
    <source>
        <dbReference type="ARBA" id="ARBA00022840"/>
    </source>
</evidence>
<dbReference type="GO" id="GO:0005524">
    <property type="term" value="F:ATP binding"/>
    <property type="evidence" value="ECO:0007669"/>
    <property type="project" value="UniProtKB-KW"/>
</dbReference>
<gene>
    <name evidence="5" type="ORF">QRX50_10055</name>
</gene>
<dbReference type="PANTHER" id="PTHR34698">
    <property type="entry name" value="5-OXOPROLINASE SUBUNIT B"/>
    <property type="match status" value="1"/>
</dbReference>
<dbReference type="RefSeq" id="WP_285971683.1">
    <property type="nucleotide sequence ID" value="NZ_CP127294.1"/>
</dbReference>
<keyword evidence="1" id="KW-0547">Nucleotide-binding</keyword>
<dbReference type="InterPro" id="IPR003833">
    <property type="entry name" value="CT_C_D"/>
</dbReference>
<dbReference type="SUPFAM" id="SSF50891">
    <property type="entry name" value="Cyclophilin-like"/>
    <property type="match status" value="1"/>
</dbReference>
<dbReference type="KEGG" id="acab:QRX50_10055"/>
<dbReference type="SMART" id="SM00796">
    <property type="entry name" value="AHS1"/>
    <property type="match status" value="1"/>
</dbReference>
<dbReference type="Gene3D" id="2.40.100.10">
    <property type="entry name" value="Cyclophilin-like"/>
    <property type="match status" value="1"/>
</dbReference>
<evidence type="ECO:0000256" key="2">
    <source>
        <dbReference type="ARBA" id="ARBA00022801"/>
    </source>
</evidence>
<protein>
    <submittedName>
        <fullName evidence="5">Allophanate hydrolase subunit 1</fullName>
    </submittedName>
</protein>
<dbReference type="Gene3D" id="3.30.1360.40">
    <property type="match status" value="1"/>
</dbReference>
<dbReference type="AlphaFoldDB" id="A0A9Y2IMK4"/>
<keyword evidence="3" id="KW-0067">ATP-binding</keyword>
<keyword evidence="2 5" id="KW-0378">Hydrolase</keyword>
<dbReference type="InterPro" id="IPR010016">
    <property type="entry name" value="PxpB"/>
</dbReference>
<dbReference type="Pfam" id="PF02682">
    <property type="entry name" value="CT_C_D"/>
    <property type="match status" value="1"/>
</dbReference>
<dbReference type="SUPFAM" id="SSF160467">
    <property type="entry name" value="PH0987 N-terminal domain-like"/>
    <property type="match status" value="1"/>
</dbReference>
<dbReference type="PANTHER" id="PTHR34698:SF2">
    <property type="entry name" value="5-OXOPROLINASE SUBUNIT B"/>
    <property type="match status" value="1"/>
</dbReference>
<evidence type="ECO:0000256" key="1">
    <source>
        <dbReference type="ARBA" id="ARBA00022741"/>
    </source>
</evidence>